<proteinExistence type="predicted"/>
<name>A0A6A7BY45_9PEZI</name>
<evidence type="ECO:0000313" key="1">
    <source>
        <dbReference type="EMBL" id="KAF2860141.1"/>
    </source>
</evidence>
<dbReference type="EMBL" id="MU005985">
    <property type="protein sequence ID" value="KAF2860141.1"/>
    <property type="molecule type" value="Genomic_DNA"/>
</dbReference>
<reference evidence="1" key="1">
    <citation type="journal article" date="2020" name="Stud. Mycol.">
        <title>101 Dothideomycetes genomes: a test case for predicting lifestyles and emergence of pathogens.</title>
        <authorList>
            <person name="Haridas S."/>
            <person name="Albert R."/>
            <person name="Binder M."/>
            <person name="Bloem J."/>
            <person name="Labutti K."/>
            <person name="Salamov A."/>
            <person name="Andreopoulos B."/>
            <person name="Baker S."/>
            <person name="Barry K."/>
            <person name="Bills G."/>
            <person name="Bluhm B."/>
            <person name="Cannon C."/>
            <person name="Castanera R."/>
            <person name="Culley D."/>
            <person name="Daum C."/>
            <person name="Ezra D."/>
            <person name="Gonzalez J."/>
            <person name="Henrissat B."/>
            <person name="Kuo A."/>
            <person name="Liang C."/>
            <person name="Lipzen A."/>
            <person name="Lutzoni F."/>
            <person name="Magnuson J."/>
            <person name="Mondo S."/>
            <person name="Nolan M."/>
            <person name="Ohm R."/>
            <person name="Pangilinan J."/>
            <person name="Park H.-J."/>
            <person name="Ramirez L."/>
            <person name="Alfaro M."/>
            <person name="Sun H."/>
            <person name="Tritt A."/>
            <person name="Yoshinaga Y."/>
            <person name="Zwiers L.-H."/>
            <person name="Turgeon B."/>
            <person name="Goodwin S."/>
            <person name="Spatafora J."/>
            <person name="Crous P."/>
            <person name="Grigoriev I."/>
        </authorList>
    </citation>
    <scope>NUCLEOTIDE SEQUENCE</scope>
    <source>
        <strain evidence="1">CBS 480.64</strain>
    </source>
</reference>
<organism evidence="1 2">
    <name type="scientific">Piedraia hortae CBS 480.64</name>
    <dbReference type="NCBI Taxonomy" id="1314780"/>
    <lineage>
        <taxon>Eukaryota</taxon>
        <taxon>Fungi</taxon>
        <taxon>Dikarya</taxon>
        <taxon>Ascomycota</taxon>
        <taxon>Pezizomycotina</taxon>
        <taxon>Dothideomycetes</taxon>
        <taxon>Dothideomycetidae</taxon>
        <taxon>Capnodiales</taxon>
        <taxon>Piedraiaceae</taxon>
        <taxon>Piedraia</taxon>
    </lineage>
</organism>
<sequence length="196" mass="21956">MTTSQSIRRVRGAIFKSTTLFEDHFQLPAVVCEVVNRDSSARPKLLEKQVQEQREIAIIHDKSPSRPIKKSIHGQACRPGKLPSQDAISEITQIKSEIRKDLRKRLRGVSPPFDVVKAPPSAVGWRKPPPRLHGAGRMENSNIEHAGFLQEWDNRFHRFSHLADYIAARRSAIMAGQGSAIGALGFCIATRFVCLQ</sequence>
<gene>
    <name evidence="1" type="ORF">K470DRAFT_258291</name>
</gene>
<accession>A0A6A7BY45</accession>
<dbReference type="AlphaFoldDB" id="A0A6A7BY45"/>
<dbReference type="Proteomes" id="UP000799421">
    <property type="component" value="Unassembled WGS sequence"/>
</dbReference>
<evidence type="ECO:0000313" key="2">
    <source>
        <dbReference type="Proteomes" id="UP000799421"/>
    </source>
</evidence>
<keyword evidence="2" id="KW-1185">Reference proteome</keyword>
<protein>
    <submittedName>
        <fullName evidence="1">Uncharacterized protein</fullName>
    </submittedName>
</protein>